<dbReference type="SUPFAM" id="SSF48726">
    <property type="entry name" value="Immunoglobulin"/>
    <property type="match status" value="1"/>
</dbReference>
<keyword evidence="1" id="KW-0472">Membrane</keyword>
<dbReference type="InterPro" id="IPR003599">
    <property type="entry name" value="Ig_sub"/>
</dbReference>
<keyword evidence="1" id="KW-1133">Transmembrane helix</keyword>
<evidence type="ECO:0000313" key="4">
    <source>
        <dbReference type="EMBL" id="MEQ2248053.1"/>
    </source>
</evidence>
<dbReference type="InterPro" id="IPR036179">
    <property type="entry name" value="Ig-like_dom_sf"/>
</dbReference>
<accession>A0ABV0UV56</accession>
<organism evidence="4 5">
    <name type="scientific">Ilyodon furcidens</name>
    <name type="common">goldbreast splitfin</name>
    <dbReference type="NCBI Taxonomy" id="33524"/>
    <lineage>
        <taxon>Eukaryota</taxon>
        <taxon>Metazoa</taxon>
        <taxon>Chordata</taxon>
        <taxon>Craniata</taxon>
        <taxon>Vertebrata</taxon>
        <taxon>Euteleostomi</taxon>
        <taxon>Actinopterygii</taxon>
        <taxon>Neopterygii</taxon>
        <taxon>Teleostei</taxon>
        <taxon>Neoteleostei</taxon>
        <taxon>Acanthomorphata</taxon>
        <taxon>Ovalentaria</taxon>
        <taxon>Atherinomorphae</taxon>
        <taxon>Cyprinodontiformes</taxon>
        <taxon>Goodeidae</taxon>
        <taxon>Ilyodon</taxon>
    </lineage>
</organism>
<keyword evidence="2" id="KW-0732">Signal</keyword>
<comment type="caution">
    <text evidence="4">The sequence shown here is derived from an EMBL/GenBank/DDBJ whole genome shotgun (WGS) entry which is preliminary data.</text>
</comment>
<sequence>MCRCKLWLVFLLWLTLYSYNIANTGEQLVKTIRKEADFTPVCGNATLNVTIFVTCRIRTVRSSEEECNLTYHLVKGFEQECDSRFSLIPINQTLFLQLNNLTPEDSGNYTCQCTARQGTFIMQLNITVVDDEDTSHSSETTLIVYVGVFVLIIIVLLGVIAGFICRTKCYRRRRHEVTVTTHTNTVLYTEVEDIEPDAIFKENELYLTSIIHTSTSTNNLIGVGVDNRSLGIPL</sequence>
<evidence type="ECO:0000256" key="1">
    <source>
        <dbReference type="SAM" id="Phobius"/>
    </source>
</evidence>
<feature type="transmembrane region" description="Helical" evidence="1">
    <location>
        <begin position="142"/>
        <end position="165"/>
    </location>
</feature>
<keyword evidence="5" id="KW-1185">Reference proteome</keyword>
<gene>
    <name evidence="4" type="ORF">ILYODFUR_015302</name>
</gene>
<evidence type="ECO:0000256" key="2">
    <source>
        <dbReference type="SAM" id="SignalP"/>
    </source>
</evidence>
<dbReference type="InterPro" id="IPR013783">
    <property type="entry name" value="Ig-like_fold"/>
</dbReference>
<reference evidence="4 5" key="1">
    <citation type="submission" date="2021-06" db="EMBL/GenBank/DDBJ databases">
        <authorList>
            <person name="Palmer J.M."/>
        </authorList>
    </citation>
    <scope>NUCLEOTIDE SEQUENCE [LARGE SCALE GENOMIC DNA]</scope>
    <source>
        <strain evidence="5">if_2019</strain>
        <tissue evidence="4">Muscle</tissue>
    </source>
</reference>
<feature type="chain" id="PRO_5045059513" description="Immunoglobulin domain-containing protein" evidence="2">
    <location>
        <begin position="23"/>
        <end position="234"/>
    </location>
</feature>
<proteinExistence type="predicted"/>
<dbReference type="Proteomes" id="UP001482620">
    <property type="component" value="Unassembled WGS sequence"/>
</dbReference>
<evidence type="ECO:0000259" key="3">
    <source>
        <dbReference type="SMART" id="SM00409"/>
    </source>
</evidence>
<evidence type="ECO:0000313" key="5">
    <source>
        <dbReference type="Proteomes" id="UP001482620"/>
    </source>
</evidence>
<keyword evidence="1" id="KW-0812">Transmembrane</keyword>
<dbReference type="Gene3D" id="2.60.40.10">
    <property type="entry name" value="Immunoglobulins"/>
    <property type="match status" value="1"/>
</dbReference>
<protein>
    <recommendedName>
        <fullName evidence="3">Immunoglobulin domain-containing protein</fullName>
    </recommendedName>
</protein>
<dbReference type="SMART" id="SM00409">
    <property type="entry name" value="IG"/>
    <property type="match status" value="1"/>
</dbReference>
<name>A0ABV0UV56_9TELE</name>
<dbReference type="EMBL" id="JAHRIQ010082433">
    <property type="protein sequence ID" value="MEQ2248053.1"/>
    <property type="molecule type" value="Genomic_DNA"/>
</dbReference>
<feature type="signal peptide" evidence="2">
    <location>
        <begin position="1"/>
        <end position="22"/>
    </location>
</feature>
<feature type="domain" description="Immunoglobulin" evidence="3">
    <location>
        <begin position="40"/>
        <end position="129"/>
    </location>
</feature>